<dbReference type="GO" id="GO:0003677">
    <property type="term" value="F:DNA binding"/>
    <property type="evidence" value="ECO:0007669"/>
    <property type="project" value="UniProtKB-KW"/>
</dbReference>
<dbReference type="PANTHER" id="PTHR46558:SF11">
    <property type="entry name" value="HTH-TYPE TRANSCRIPTIONAL REGULATOR XRE"/>
    <property type="match status" value="1"/>
</dbReference>
<evidence type="ECO:0000256" key="1">
    <source>
        <dbReference type="ARBA" id="ARBA00023125"/>
    </source>
</evidence>
<keyword evidence="1" id="KW-0238">DNA-binding</keyword>
<organism evidence="3">
    <name type="scientific">Lacrimispora sp. BS-2</name>
    <dbReference type="NCBI Taxonomy" id="3151850"/>
    <lineage>
        <taxon>Bacteria</taxon>
        <taxon>Bacillati</taxon>
        <taxon>Bacillota</taxon>
        <taxon>Clostridia</taxon>
        <taxon>Lachnospirales</taxon>
        <taxon>Lachnospiraceae</taxon>
        <taxon>Lacrimispora</taxon>
    </lineage>
</organism>
<dbReference type="Pfam" id="PF01381">
    <property type="entry name" value="HTH_3"/>
    <property type="match status" value="1"/>
</dbReference>
<dbReference type="RefSeq" id="WP_349944646.1">
    <property type="nucleotide sequence ID" value="NZ_CP157940.1"/>
</dbReference>
<dbReference type="Gene3D" id="1.10.260.40">
    <property type="entry name" value="lambda repressor-like DNA-binding domains"/>
    <property type="match status" value="1"/>
</dbReference>
<name>A0AAU7PKS2_9FIRM</name>
<dbReference type="Gene3D" id="3.40.50.150">
    <property type="entry name" value="Vaccinia Virus protein VP39"/>
    <property type="match status" value="1"/>
</dbReference>
<evidence type="ECO:0000313" key="3">
    <source>
        <dbReference type="EMBL" id="XBS52913.1"/>
    </source>
</evidence>
<evidence type="ECO:0000259" key="2">
    <source>
        <dbReference type="PROSITE" id="PS50943"/>
    </source>
</evidence>
<dbReference type="PROSITE" id="PS50943">
    <property type="entry name" value="HTH_CROC1"/>
    <property type="match status" value="1"/>
</dbReference>
<dbReference type="SMART" id="SM00530">
    <property type="entry name" value="HTH_XRE"/>
    <property type="match status" value="1"/>
</dbReference>
<gene>
    <name evidence="3" type="ORF">ABFV83_13890</name>
</gene>
<proteinExistence type="predicted"/>
<dbReference type="CDD" id="cd02440">
    <property type="entry name" value="AdoMet_MTases"/>
    <property type="match status" value="1"/>
</dbReference>
<protein>
    <submittedName>
        <fullName evidence="3">Helix-turn-helix domain-containing protein</fullName>
    </submittedName>
</protein>
<dbReference type="SUPFAM" id="SSF53335">
    <property type="entry name" value="S-adenosyl-L-methionine-dependent methyltransferases"/>
    <property type="match status" value="1"/>
</dbReference>
<dbReference type="AlphaFoldDB" id="A0AAU7PKS2"/>
<dbReference type="InterPro" id="IPR010982">
    <property type="entry name" value="Lambda_DNA-bd_dom_sf"/>
</dbReference>
<dbReference type="InterPro" id="IPR025714">
    <property type="entry name" value="Methyltranfer_dom"/>
</dbReference>
<dbReference type="PANTHER" id="PTHR46558">
    <property type="entry name" value="TRACRIPTIONAL REGULATORY PROTEIN-RELATED-RELATED"/>
    <property type="match status" value="1"/>
</dbReference>
<feature type="domain" description="HTH cro/C1-type" evidence="2">
    <location>
        <begin position="8"/>
        <end position="62"/>
    </location>
</feature>
<dbReference type="InterPro" id="IPR029063">
    <property type="entry name" value="SAM-dependent_MTases_sf"/>
</dbReference>
<dbReference type="SUPFAM" id="SSF47413">
    <property type="entry name" value="lambda repressor-like DNA-binding domains"/>
    <property type="match status" value="1"/>
</dbReference>
<dbReference type="EMBL" id="CP157940">
    <property type="protein sequence ID" value="XBS52913.1"/>
    <property type="molecule type" value="Genomic_DNA"/>
</dbReference>
<dbReference type="CDD" id="cd00093">
    <property type="entry name" value="HTH_XRE"/>
    <property type="match status" value="1"/>
</dbReference>
<dbReference type="Pfam" id="PF13847">
    <property type="entry name" value="Methyltransf_31"/>
    <property type="match status" value="1"/>
</dbReference>
<accession>A0AAU7PKS2</accession>
<sequence>MTAVKFKIAELRKNKGICQQELANVLGVSFQSVSKWETGTTMPDITLLPGIAEYFNVSVDELLGLKPLRQQAYIPRNTDYRDNWNGKTNELYKNRKYFWNDDYLNFLLKNVWHVDRPVDVIELRCGEGCLGMQLLEYLPAGSTYTGVDNEYFTNRAKLNFNNTGFDINFIVSDIYSLKTNKKYDIAICQVGLRHMNKPMEVLKKMVESVKKDGLVVCMDVNRELENVGLYFDDISYDYLCRAFDFHKVWKKELECEGRDYAIGMRLPFYMEQIGLRNIDIRMNDRIIYVNPDMQDYEEKVQDFIEIHGWDKSSDISDRENTIELLMNRGMDRVEAEAYINMQSKIAEYFRNTERRKSFLKVQGLLITYGRK</sequence>
<dbReference type="Gene3D" id="1.10.150.350">
    <property type="match status" value="1"/>
</dbReference>
<dbReference type="InterPro" id="IPR001387">
    <property type="entry name" value="Cro/C1-type_HTH"/>
</dbReference>
<reference evidence="3" key="1">
    <citation type="submission" date="2024-06" db="EMBL/GenBank/DDBJ databases">
        <title>Lacrimispora cavernae sp. nov., a novel anaerobe isolated from bat guano pile inside a cave.</title>
        <authorList>
            <person name="Miller S.L."/>
            <person name="Lu N."/>
            <person name="King J."/>
            <person name="Sankaranarayanan K."/>
            <person name="Lawson P.A."/>
        </authorList>
    </citation>
    <scope>NUCLEOTIDE SEQUENCE</scope>
    <source>
        <strain evidence="3">BS-2</strain>
    </source>
</reference>